<proteinExistence type="predicted"/>
<dbReference type="EMBL" id="QGUI01000140">
    <property type="protein sequence ID" value="PZM99701.1"/>
    <property type="molecule type" value="Genomic_DNA"/>
</dbReference>
<evidence type="ECO:0000313" key="2">
    <source>
        <dbReference type="EMBL" id="MFO7192006.1"/>
    </source>
</evidence>
<protein>
    <submittedName>
        <fullName evidence="3">Helix-turn-helix domain-containing protein</fullName>
    </submittedName>
</protein>
<dbReference type="SMART" id="SM00530">
    <property type="entry name" value="HTH_XRE"/>
    <property type="match status" value="1"/>
</dbReference>
<dbReference type="AlphaFoldDB" id="A0A2W4JMK7"/>
<name>A0A2W4JMK7_9PSEU</name>
<evidence type="ECO:0000313" key="4">
    <source>
        <dbReference type="Proteomes" id="UP000249324"/>
    </source>
</evidence>
<feature type="domain" description="HTH cro/C1-type" evidence="1">
    <location>
        <begin position="16"/>
        <end position="72"/>
    </location>
</feature>
<gene>
    <name evidence="2" type="ORF">DIU77_007160</name>
    <name evidence="3" type="ORF">DIU77_05210</name>
</gene>
<accession>A0A2W4JMK7</accession>
<sequence length="155" mass="17455">MHVNGELYQQTLGKELRLLRKRRGWTRKQLNERLQSDISLQTLATYELGTRQCSVVRLTEICVALGEQPHELLARVDRAVFAPGDVQVDLAKVAVTDEPELLPLRRWAADRLAQPHANAQVRLNRAAIEHMAALCGLSPDALLDRLKLFTVGDSR</sequence>
<comment type="caution">
    <text evidence="3">The sequence shown here is derived from an EMBL/GenBank/DDBJ whole genome shotgun (WGS) entry which is preliminary data.</text>
</comment>
<dbReference type="PROSITE" id="PS50943">
    <property type="entry name" value="HTH_CROC1"/>
    <property type="match status" value="1"/>
</dbReference>
<dbReference type="InterPro" id="IPR010982">
    <property type="entry name" value="Lambda_DNA-bd_dom_sf"/>
</dbReference>
<dbReference type="Gene3D" id="1.10.260.40">
    <property type="entry name" value="lambda repressor-like DNA-binding domains"/>
    <property type="match status" value="1"/>
</dbReference>
<evidence type="ECO:0000259" key="1">
    <source>
        <dbReference type="PROSITE" id="PS50943"/>
    </source>
</evidence>
<evidence type="ECO:0000313" key="3">
    <source>
        <dbReference type="EMBL" id="PZM99701.1"/>
    </source>
</evidence>
<reference evidence="3" key="1">
    <citation type="submission" date="2018-05" db="EMBL/GenBank/DDBJ databases">
        <authorList>
            <person name="Lanie J.A."/>
            <person name="Ng W.-L."/>
            <person name="Kazmierczak K.M."/>
            <person name="Andrzejewski T.M."/>
            <person name="Davidsen T.M."/>
            <person name="Wayne K.J."/>
            <person name="Tettelin H."/>
            <person name="Glass J.I."/>
            <person name="Rusch D."/>
            <person name="Podicherti R."/>
            <person name="Tsui H.-C.T."/>
            <person name="Winkler M.E."/>
        </authorList>
    </citation>
    <scope>NUCLEOTIDE SEQUENCE</scope>
    <source>
        <strain evidence="3">ZC4RG45</strain>
    </source>
</reference>
<dbReference type="STRING" id="1111738.GCA_000427905_00515"/>
<dbReference type="GO" id="GO:0003677">
    <property type="term" value="F:DNA binding"/>
    <property type="evidence" value="ECO:0007669"/>
    <property type="project" value="InterPro"/>
</dbReference>
<dbReference type="Pfam" id="PF13560">
    <property type="entry name" value="HTH_31"/>
    <property type="match status" value="1"/>
</dbReference>
<reference evidence="2" key="2">
    <citation type="submission" date="2018-05" db="EMBL/GenBank/DDBJ databases">
        <authorList>
            <person name="Moura L."/>
            <person name="Setubal J.C."/>
        </authorList>
    </citation>
    <scope>NUCLEOTIDE SEQUENCE</scope>
    <source>
        <strain evidence="2">ZC4RG45</strain>
    </source>
</reference>
<dbReference type="Proteomes" id="UP000249324">
    <property type="component" value="Unassembled WGS sequence"/>
</dbReference>
<dbReference type="EMBL" id="QGUI02000066">
    <property type="protein sequence ID" value="MFO7192006.1"/>
    <property type="molecule type" value="Genomic_DNA"/>
</dbReference>
<dbReference type="CDD" id="cd00093">
    <property type="entry name" value="HTH_XRE"/>
    <property type="match status" value="1"/>
</dbReference>
<reference evidence="2" key="4">
    <citation type="submission" date="2023-08" db="EMBL/GenBank/DDBJ databases">
        <authorList>
            <person name="Guima S.E.S."/>
            <person name="Martins L.F."/>
            <person name="Silva A.M."/>
            <person name="Setubal J.C."/>
        </authorList>
    </citation>
    <scope>NUCLEOTIDE SEQUENCE</scope>
    <source>
        <strain evidence="2">ZC4RG45</strain>
    </source>
</reference>
<dbReference type="InterPro" id="IPR001387">
    <property type="entry name" value="Cro/C1-type_HTH"/>
</dbReference>
<reference evidence="2 4" key="3">
    <citation type="journal article" date="2021" name="BMC Genomics">
        <title>Genome-resolved metagenome and metatranscriptome analyses of thermophilic composting reveal key bacterial players and their metabolic interactions.</title>
        <authorList>
            <person name="Braga L.P.P."/>
            <person name="Pereira R.V."/>
            <person name="Martins L.F."/>
            <person name="Moura L.M.S."/>
            <person name="Sanchez F.B."/>
            <person name="Patane J.S.L."/>
            <person name="da Silva A.M."/>
            <person name="Setubal J.C."/>
        </authorList>
    </citation>
    <scope>NUCLEOTIDE SEQUENCE [LARGE SCALE GENOMIC DNA]</scope>
    <source>
        <strain evidence="2">ZC4RG45</strain>
    </source>
</reference>
<organism evidence="3">
    <name type="scientific">Thermocrispum agreste</name>
    <dbReference type="NCBI Taxonomy" id="37925"/>
    <lineage>
        <taxon>Bacteria</taxon>
        <taxon>Bacillati</taxon>
        <taxon>Actinomycetota</taxon>
        <taxon>Actinomycetes</taxon>
        <taxon>Pseudonocardiales</taxon>
        <taxon>Pseudonocardiaceae</taxon>
        <taxon>Thermocrispum</taxon>
    </lineage>
</organism>
<dbReference type="SUPFAM" id="SSF47413">
    <property type="entry name" value="lambda repressor-like DNA-binding domains"/>
    <property type="match status" value="1"/>
</dbReference>